<protein>
    <submittedName>
        <fullName evidence="1">Uncharacterized protein</fullName>
    </submittedName>
</protein>
<feature type="non-terminal residue" evidence="1">
    <location>
        <position position="109"/>
    </location>
</feature>
<organism evidence="1">
    <name type="scientific">Spongospora subterranea</name>
    <dbReference type="NCBI Taxonomy" id="70186"/>
    <lineage>
        <taxon>Eukaryota</taxon>
        <taxon>Sar</taxon>
        <taxon>Rhizaria</taxon>
        <taxon>Endomyxa</taxon>
        <taxon>Phytomyxea</taxon>
        <taxon>Plasmodiophorida</taxon>
        <taxon>Plasmodiophoridae</taxon>
        <taxon>Spongospora</taxon>
    </lineage>
</organism>
<name>A0A0H5QJR9_9EUKA</name>
<feature type="non-terminal residue" evidence="1">
    <location>
        <position position="1"/>
    </location>
</feature>
<reference evidence="1" key="1">
    <citation type="submission" date="2015-04" db="EMBL/GenBank/DDBJ databases">
        <title>The genome sequence of the plant pathogenic Rhizarian Plasmodiophora brassicae reveals insights in its biotrophic life cycle and the origin of chitin synthesis.</title>
        <authorList>
            <person name="Schwelm A."/>
            <person name="Fogelqvist J."/>
            <person name="Knaust A."/>
            <person name="Julke S."/>
            <person name="Lilja T."/>
            <person name="Dhandapani V."/>
            <person name="Bonilla-Rosso G."/>
            <person name="Karlsson M."/>
            <person name="Shevchenko A."/>
            <person name="Choi S.R."/>
            <person name="Kim H.G."/>
            <person name="Park J.Y."/>
            <person name="Lim Y.P."/>
            <person name="Ludwig-Muller J."/>
            <person name="Dixelius C."/>
        </authorList>
    </citation>
    <scope>NUCLEOTIDE SEQUENCE</scope>
    <source>
        <tissue evidence="1">Potato root galls</tissue>
    </source>
</reference>
<evidence type="ECO:0000313" key="1">
    <source>
        <dbReference type="EMBL" id="CRZ02330.1"/>
    </source>
</evidence>
<sequence>LGLLISRILDGLPRDLGPNLNAVRQVVAMIGLISNFGGLSSFVFRVSTGSSLSAGFVAPSVKVDPSLYAISPNSPLVKRLLKVSEVPYLTYSNRLRRLFGLPFVVDIGL</sequence>
<dbReference type="AlphaFoldDB" id="A0A0H5QJR9"/>
<accession>A0A0H5QJR9</accession>
<proteinExistence type="predicted"/>
<dbReference type="EMBL" id="HACM01001888">
    <property type="protein sequence ID" value="CRZ02330.1"/>
    <property type="molecule type" value="Transcribed_RNA"/>
</dbReference>